<evidence type="ECO:0000313" key="3">
    <source>
        <dbReference type="Proteomes" id="UP000005089"/>
    </source>
</evidence>
<dbReference type="Proteomes" id="UP000005089">
    <property type="component" value="Unassembled WGS sequence"/>
</dbReference>
<name>C3XAY1_OXAFO</name>
<keyword evidence="3" id="KW-1185">Reference proteome</keyword>
<dbReference type="eggNOG" id="COG1943">
    <property type="taxonomic scope" value="Bacteria"/>
</dbReference>
<dbReference type="GO" id="GO:0003677">
    <property type="term" value="F:DNA binding"/>
    <property type="evidence" value="ECO:0007669"/>
    <property type="project" value="InterPro"/>
</dbReference>
<dbReference type="HOGENOM" id="CLU_068226_1_2_4"/>
<dbReference type="AlphaFoldDB" id="C3XAY1"/>
<dbReference type="InterPro" id="IPR002686">
    <property type="entry name" value="Transposase_17"/>
</dbReference>
<evidence type="ECO:0000313" key="2">
    <source>
        <dbReference type="EMBL" id="EEO30357.1"/>
    </source>
</evidence>
<feature type="domain" description="Transposase IS200-like" evidence="1">
    <location>
        <begin position="15"/>
        <end position="130"/>
    </location>
</feature>
<dbReference type="SMART" id="SM01321">
    <property type="entry name" value="Y1_Tnp"/>
    <property type="match status" value="1"/>
</dbReference>
<dbReference type="STRING" id="847.BRW83_0723"/>
<accession>C3XAY1</accession>
<proteinExistence type="predicted"/>
<reference evidence="2 3" key="1">
    <citation type="submission" date="2009-02" db="EMBL/GenBank/DDBJ databases">
        <title>The Genome Sequence of Oxalobacter formigenes OXCC13.</title>
        <authorList>
            <consortium name="The Broad Institute Genome Sequencing Platform"/>
            <person name="Ward D."/>
            <person name="Young S.K."/>
            <person name="Kodira C.D."/>
            <person name="Zeng Q."/>
            <person name="Koehrsen M."/>
            <person name="Alvarado L."/>
            <person name="Berlin A."/>
            <person name="Borenstein D."/>
            <person name="Chen Z."/>
            <person name="Engels R."/>
            <person name="Freedman E."/>
            <person name="Gellesch M."/>
            <person name="Goldberg J."/>
            <person name="Griggs A."/>
            <person name="Gujja S."/>
            <person name="Heiman D."/>
            <person name="Hepburn T."/>
            <person name="Howarth C."/>
            <person name="Jen D."/>
            <person name="Larson L."/>
            <person name="Lewis B."/>
            <person name="Mehta T."/>
            <person name="Park D."/>
            <person name="Pearson M."/>
            <person name="Roberts A."/>
            <person name="Saif S."/>
            <person name="Shea T."/>
            <person name="Shenoy N."/>
            <person name="Sisk P."/>
            <person name="Stolte C."/>
            <person name="Sykes S."/>
            <person name="Walk T."/>
            <person name="White J."/>
            <person name="Yandava C."/>
            <person name="Allison M.J."/>
            <person name="Lander E."/>
            <person name="Nusbaum C."/>
            <person name="Galagan J."/>
            <person name="Birren B."/>
        </authorList>
    </citation>
    <scope>NUCLEOTIDE SEQUENCE [LARGE SCALE GENOMIC DNA]</scope>
    <source>
        <strain evidence="2 3">OXCC13</strain>
    </source>
</reference>
<evidence type="ECO:0000259" key="1">
    <source>
        <dbReference type="SMART" id="SM01321"/>
    </source>
</evidence>
<dbReference type="PANTHER" id="PTHR34322">
    <property type="entry name" value="TRANSPOSASE, Y1_TNP DOMAIN-CONTAINING"/>
    <property type="match status" value="1"/>
</dbReference>
<gene>
    <name evidence="2" type="ORF">OFBG_01385</name>
</gene>
<dbReference type="GO" id="GO:0006313">
    <property type="term" value="P:DNA transposition"/>
    <property type="evidence" value="ECO:0007669"/>
    <property type="project" value="InterPro"/>
</dbReference>
<dbReference type="PANTHER" id="PTHR34322:SF2">
    <property type="entry name" value="TRANSPOSASE IS200-LIKE DOMAIN-CONTAINING PROTEIN"/>
    <property type="match status" value="1"/>
</dbReference>
<sequence>MHRENLMARTARLVLPGQPHHVYQQGNNRQTVFFDKEDFDIFLSWLKESSRQFKIDIHAYTLLHNAFHLLVTPTDGIGLARMMQWVGRYYVPYFNKKYKRSGTLWEGRFRTSLVDADNCLLECSRYIEQKPVLDGMVARPEEYEWSSYAHHAGIKPDPVIRDHAVYWNLGNTPFARELAYKEFFNRFDHWESEKLDRILMSGWPLGSEKFKKQLEIQTERQFRMGKRGRPQKNNPNS</sequence>
<dbReference type="SUPFAM" id="SSF143422">
    <property type="entry name" value="Transposase IS200-like"/>
    <property type="match status" value="1"/>
</dbReference>
<protein>
    <recommendedName>
        <fullName evidence="1">Transposase IS200-like domain-containing protein</fullName>
    </recommendedName>
</protein>
<dbReference type="Gene3D" id="3.30.70.1290">
    <property type="entry name" value="Transposase IS200-like"/>
    <property type="match status" value="1"/>
</dbReference>
<organism evidence="2 3">
    <name type="scientific">Oxalobacter formigenes OXCC13</name>
    <dbReference type="NCBI Taxonomy" id="556269"/>
    <lineage>
        <taxon>Bacteria</taxon>
        <taxon>Pseudomonadati</taxon>
        <taxon>Pseudomonadota</taxon>
        <taxon>Betaproteobacteria</taxon>
        <taxon>Burkholderiales</taxon>
        <taxon>Oxalobacteraceae</taxon>
        <taxon>Oxalobacter</taxon>
    </lineage>
</organism>
<dbReference type="Pfam" id="PF01797">
    <property type="entry name" value="Y1_Tnp"/>
    <property type="match status" value="1"/>
</dbReference>
<dbReference type="GO" id="GO:0004803">
    <property type="term" value="F:transposase activity"/>
    <property type="evidence" value="ECO:0007669"/>
    <property type="project" value="InterPro"/>
</dbReference>
<dbReference type="InterPro" id="IPR036515">
    <property type="entry name" value="Transposase_17_sf"/>
</dbReference>
<dbReference type="EMBL" id="GG658170">
    <property type="protein sequence ID" value="EEO30357.1"/>
    <property type="molecule type" value="Genomic_DNA"/>
</dbReference>